<dbReference type="PANTHER" id="PTHR36057:SF1">
    <property type="entry name" value="LIPOPROTEIN LIPID ATTACHMENT SITE-LIKE PROTEIN, PUTATIVE (DUF1223)-RELATED"/>
    <property type="match status" value="1"/>
</dbReference>
<dbReference type="PANTHER" id="PTHR36057">
    <property type="match status" value="1"/>
</dbReference>
<evidence type="ECO:0000313" key="3">
    <source>
        <dbReference type="Proteomes" id="UP000315673"/>
    </source>
</evidence>
<dbReference type="OrthoDB" id="9808254at2"/>
<reference evidence="2 3" key="1">
    <citation type="submission" date="2019-07" db="EMBL/GenBank/DDBJ databases">
        <title>Full genome sequence of Sphingomonas sp. 4R-6-7(HKS19).</title>
        <authorList>
            <person name="Im W.-T."/>
        </authorList>
    </citation>
    <scope>NUCLEOTIDE SEQUENCE [LARGE SCALE GENOMIC DNA]</scope>
    <source>
        <strain evidence="2 3">HKS19</strain>
    </source>
</reference>
<keyword evidence="3" id="KW-1185">Reference proteome</keyword>
<gene>
    <name evidence="2" type="ORF">FPZ24_11860</name>
</gene>
<dbReference type="Proteomes" id="UP000315673">
    <property type="component" value="Chromosome"/>
</dbReference>
<dbReference type="InterPro" id="IPR010634">
    <property type="entry name" value="DUF1223"/>
</dbReference>
<dbReference type="RefSeq" id="WP_146572244.1">
    <property type="nucleotide sequence ID" value="NZ_CP042306.1"/>
</dbReference>
<keyword evidence="1" id="KW-0732">Signal</keyword>
<feature type="chain" id="PRO_5022963846" evidence="1">
    <location>
        <begin position="20"/>
        <end position="225"/>
    </location>
</feature>
<evidence type="ECO:0000313" key="2">
    <source>
        <dbReference type="EMBL" id="QDZ08090.1"/>
    </source>
</evidence>
<dbReference type="KEGG" id="spai:FPZ24_11860"/>
<sequence length="225" mass="23692">MRLTAILIGLGLAATPAFAADPAHPVVVELYQSQGCSSCPPADAVVNALADRADVLALSFAVTYWDQLGWKDTFASPAFTKRQWDYAKAGGRGNVGTPQVVVNGRGVVTGNSRADVDTAIRRFDRGTAGPSIDSDRRTVAISAAKGSATVWLVSYDPRTVAVPIRAGENGGRTIPHRNIVRRLVRLGQWNGTQARYSLPALQSGLATAVLMQAGTGGPIIAARKL</sequence>
<organism evidence="2 3">
    <name type="scientific">Sphingomonas panacisoli</name>
    <dbReference type="NCBI Taxonomy" id="1813879"/>
    <lineage>
        <taxon>Bacteria</taxon>
        <taxon>Pseudomonadati</taxon>
        <taxon>Pseudomonadota</taxon>
        <taxon>Alphaproteobacteria</taxon>
        <taxon>Sphingomonadales</taxon>
        <taxon>Sphingomonadaceae</taxon>
        <taxon>Sphingomonas</taxon>
    </lineage>
</organism>
<dbReference type="SUPFAM" id="SSF52833">
    <property type="entry name" value="Thioredoxin-like"/>
    <property type="match status" value="1"/>
</dbReference>
<feature type="signal peptide" evidence="1">
    <location>
        <begin position="1"/>
        <end position="19"/>
    </location>
</feature>
<dbReference type="InterPro" id="IPR036249">
    <property type="entry name" value="Thioredoxin-like_sf"/>
</dbReference>
<name>A0A5B8LLY6_9SPHN</name>
<proteinExistence type="predicted"/>
<dbReference type="EMBL" id="CP042306">
    <property type="protein sequence ID" value="QDZ08090.1"/>
    <property type="molecule type" value="Genomic_DNA"/>
</dbReference>
<dbReference type="AlphaFoldDB" id="A0A5B8LLY6"/>
<dbReference type="Pfam" id="PF06764">
    <property type="entry name" value="DUF1223"/>
    <property type="match status" value="1"/>
</dbReference>
<accession>A0A5B8LLY6</accession>
<protein>
    <submittedName>
        <fullName evidence="2">DUF1223 domain-containing protein</fullName>
    </submittedName>
</protein>
<evidence type="ECO:0000256" key="1">
    <source>
        <dbReference type="SAM" id="SignalP"/>
    </source>
</evidence>